<sequence length="170" mass="19130">MLIVGKNTSKIDELKKELCKSFSMKDLGHANKILGMRITRLRDKRKIYLSQKKYIERVLERFNMKNAKPVCTPLAGHMKLSKKMCPTAREEKENMAKVPYSSVVRSIMYLRGSSDVCLCFGASNPILKGYTDADMAGLFNSAMITRMQNLHQSSAPCEVSLVASEITSSR</sequence>
<dbReference type="Pfam" id="PF07727">
    <property type="entry name" value="RVT_2"/>
    <property type="match status" value="1"/>
</dbReference>
<dbReference type="Proteomes" id="UP000004994">
    <property type="component" value="Chromosome 10"/>
</dbReference>
<protein>
    <recommendedName>
        <fullName evidence="1">Reverse transcriptase Ty1/copia-type domain-containing protein</fullName>
    </recommendedName>
</protein>
<evidence type="ECO:0000313" key="3">
    <source>
        <dbReference type="Proteomes" id="UP000004994"/>
    </source>
</evidence>
<dbReference type="Gramene" id="Solyc10g019115.1.1">
    <property type="protein sequence ID" value="Solyc10g019115.1.1"/>
    <property type="gene ID" value="Solyc10g019115.1"/>
</dbReference>
<dbReference type="STRING" id="4081.A0A3Q7IEB2"/>
<feature type="domain" description="Reverse transcriptase Ty1/copia-type" evidence="1">
    <location>
        <begin position="1"/>
        <end position="74"/>
    </location>
</feature>
<name>A0A3Q7IEB2_SOLLC</name>
<organism evidence="2">
    <name type="scientific">Solanum lycopersicum</name>
    <name type="common">Tomato</name>
    <name type="synonym">Lycopersicon esculentum</name>
    <dbReference type="NCBI Taxonomy" id="4081"/>
    <lineage>
        <taxon>Eukaryota</taxon>
        <taxon>Viridiplantae</taxon>
        <taxon>Streptophyta</taxon>
        <taxon>Embryophyta</taxon>
        <taxon>Tracheophyta</taxon>
        <taxon>Spermatophyta</taxon>
        <taxon>Magnoliopsida</taxon>
        <taxon>eudicotyledons</taxon>
        <taxon>Gunneridae</taxon>
        <taxon>Pentapetalae</taxon>
        <taxon>asterids</taxon>
        <taxon>lamiids</taxon>
        <taxon>Solanales</taxon>
        <taxon>Solanaceae</taxon>
        <taxon>Solanoideae</taxon>
        <taxon>Solaneae</taxon>
        <taxon>Solanum</taxon>
        <taxon>Solanum subgen. Lycopersicon</taxon>
    </lineage>
</organism>
<evidence type="ECO:0000313" key="2">
    <source>
        <dbReference type="EnsemblPlants" id="Solyc10g019115.1.1"/>
    </source>
</evidence>
<dbReference type="InParanoid" id="A0A3Q7IEB2"/>
<reference evidence="2" key="1">
    <citation type="journal article" date="2012" name="Nature">
        <title>The tomato genome sequence provides insights into fleshy fruit evolution.</title>
        <authorList>
            <consortium name="Tomato Genome Consortium"/>
        </authorList>
    </citation>
    <scope>NUCLEOTIDE SEQUENCE [LARGE SCALE GENOMIC DNA]</scope>
    <source>
        <strain evidence="2">cv. Heinz 1706</strain>
    </source>
</reference>
<dbReference type="InterPro" id="IPR013103">
    <property type="entry name" value="RVT_2"/>
</dbReference>
<proteinExistence type="predicted"/>
<keyword evidence="3" id="KW-1185">Reference proteome</keyword>
<dbReference type="AlphaFoldDB" id="A0A3Q7IEB2"/>
<accession>A0A3Q7IEB2</accession>
<evidence type="ECO:0000259" key="1">
    <source>
        <dbReference type="Pfam" id="PF07727"/>
    </source>
</evidence>
<dbReference type="EnsemblPlants" id="Solyc10g019115.1.1">
    <property type="protein sequence ID" value="Solyc10g019115.1.1"/>
    <property type="gene ID" value="Solyc10g019115.1"/>
</dbReference>
<reference evidence="2" key="2">
    <citation type="submission" date="2019-01" db="UniProtKB">
        <authorList>
            <consortium name="EnsemblPlants"/>
        </authorList>
    </citation>
    <scope>IDENTIFICATION</scope>
    <source>
        <strain evidence="2">cv. Heinz 1706</strain>
    </source>
</reference>